<dbReference type="PANTHER" id="PTHR15427">
    <property type="entry name" value="EMILIN ELASTIN MICROFIBRIL INTERFACE-LOCATED PROTEIN ELASTIN MICROFIBRIL INTERFACER"/>
    <property type="match status" value="1"/>
</dbReference>
<dbReference type="PRINTS" id="PR00007">
    <property type="entry name" value="COMPLEMNTC1Q"/>
</dbReference>
<dbReference type="OrthoDB" id="6138508at2759"/>
<dbReference type="Gene3D" id="2.60.120.40">
    <property type="match status" value="1"/>
</dbReference>
<dbReference type="PROSITE" id="PS50871">
    <property type="entry name" value="C1Q"/>
    <property type="match status" value="1"/>
</dbReference>
<dbReference type="SUPFAM" id="SSF49842">
    <property type="entry name" value="TNF-like"/>
    <property type="match status" value="1"/>
</dbReference>
<keyword evidence="3" id="KW-0175">Coiled coil</keyword>
<organism evidence="5 6">
    <name type="scientific">Mytilus coruscus</name>
    <name type="common">Sea mussel</name>
    <dbReference type="NCBI Taxonomy" id="42192"/>
    <lineage>
        <taxon>Eukaryota</taxon>
        <taxon>Metazoa</taxon>
        <taxon>Spiralia</taxon>
        <taxon>Lophotrochozoa</taxon>
        <taxon>Mollusca</taxon>
        <taxon>Bivalvia</taxon>
        <taxon>Autobranchia</taxon>
        <taxon>Pteriomorphia</taxon>
        <taxon>Mytilida</taxon>
        <taxon>Mytiloidea</taxon>
        <taxon>Mytilidae</taxon>
        <taxon>Mytilinae</taxon>
        <taxon>Mytilus</taxon>
    </lineage>
</organism>
<accession>A0A6J8CZE1</accession>
<dbReference type="PANTHER" id="PTHR15427:SF33">
    <property type="entry name" value="COLLAGEN IV NC1 DOMAIN-CONTAINING PROTEIN"/>
    <property type="match status" value="1"/>
</dbReference>
<dbReference type="AlphaFoldDB" id="A0A6J8CZE1"/>
<dbReference type="InterPro" id="IPR050392">
    <property type="entry name" value="Collagen/C1q_domain"/>
</dbReference>
<proteinExistence type="predicted"/>
<keyword evidence="2" id="KW-0964">Secreted</keyword>
<evidence type="ECO:0000259" key="4">
    <source>
        <dbReference type="PROSITE" id="PS50871"/>
    </source>
</evidence>
<dbReference type="InterPro" id="IPR008983">
    <property type="entry name" value="Tumour_necrosis_fac-like_dom"/>
</dbReference>
<protein>
    <submittedName>
        <fullName evidence="5">C1QL</fullName>
    </submittedName>
</protein>
<feature type="coiled-coil region" evidence="3">
    <location>
        <begin position="1"/>
        <end position="49"/>
    </location>
</feature>
<evidence type="ECO:0000256" key="3">
    <source>
        <dbReference type="SAM" id="Coils"/>
    </source>
</evidence>
<evidence type="ECO:0000313" key="5">
    <source>
        <dbReference type="EMBL" id="CAC5400767.1"/>
    </source>
</evidence>
<dbReference type="InterPro" id="IPR001073">
    <property type="entry name" value="C1q_dom"/>
</dbReference>
<dbReference type="Proteomes" id="UP000507470">
    <property type="component" value="Unassembled WGS sequence"/>
</dbReference>
<evidence type="ECO:0000256" key="1">
    <source>
        <dbReference type="ARBA" id="ARBA00004613"/>
    </source>
</evidence>
<sequence length="208" mass="23579">MTRLSSLMDRLTNRVDKLEKENQRLNEQNTRLNEEIEELKTTTTKLKTLNIVFVQEQKKTKELFESKLEIEAASNAIIQVGFTAVLTKHLQLGPNQTVIYDKAITNIGKGYDSRHGHFSAPVRGLYLISATSLSGYNQGDLRTEIIKEKEHIAAMYGSSHDMDSHTVIVFLNEKEQVWVRHFDEATSIVKSSNNLYYSSFSGVLIAAL</sequence>
<name>A0A6J8CZE1_MYTCO</name>
<evidence type="ECO:0000256" key="2">
    <source>
        <dbReference type="ARBA" id="ARBA00022525"/>
    </source>
</evidence>
<evidence type="ECO:0000313" key="6">
    <source>
        <dbReference type="Proteomes" id="UP000507470"/>
    </source>
</evidence>
<dbReference type="SMART" id="SM00110">
    <property type="entry name" value="C1Q"/>
    <property type="match status" value="1"/>
</dbReference>
<comment type="subcellular location">
    <subcellularLocation>
        <location evidence="1">Secreted</location>
    </subcellularLocation>
</comment>
<keyword evidence="6" id="KW-1185">Reference proteome</keyword>
<dbReference type="Pfam" id="PF00386">
    <property type="entry name" value="C1q"/>
    <property type="match status" value="1"/>
</dbReference>
<dbReference type="EMBL" id="CACVKT020006305">
    <property type="protein sequence ID" value="CAC5400767.1"/>
    <property type="molecule type" value="Genomic_DNA"/>
</dbReference>
<reference evidence="5 6" key="1">
    <citation type="submission" date="2020-06" db="EMBL/GenBank/DDBJ databases">
        <authorList>
            <person name="Li R."/>
            <person name="Bekaert M."/>
        </authorList>
    </citation>
    <scope>NUCLEOTIDE SEQUENCE [LARGE SCALE GENOMIC DNA]</scope>
    <source>
        <strain evidence="6">wild</strain>
    </source>
</reference>
<gene>
    <name evidence="5" type="ORF">MCOR_34919</name>
</gene>
<dbReference type="GO" id="GO:0005581">
    <property type="term" value="C:collagen trimer"/>
    <property type="evidence" value="ECO:0007669"/>
    <property type="project" value="UniProtKB-KW"/>
</dbReference>
<feature type="domain" description="C1q" evidence="4">
    <location>
        <begin position="75"/>
        <end position="208"/>
    </location>
</feature>